<evidence type="ECO:0000259" key="2">
    <source>
        <dbReference type="PROSITE" id="PS51109"/>
    </source>
</evidence>
<dbReference type="PANTHER" id="PTHR39160:SF4">
    <property type="entry name" value="RESUSCITATION-PROMOTING FACTOR RPFB"/>
    <property type="match status" value="1"/>
</dbReference>
<dbReference type="SMART" id="SM01208">
    <property type="entry name" value="G5"/>
    <property type="match status" value="1"/>
</dbReference>
<name>W4VA82_9FIRM</name>
<dbReference type="Gene3D" id="2.20.230.10">
    <property type="entry name" value="Resuscitation-promoting factor rpfb"/>
    <property type="match status" value="1"/>
</dbReference>
<keyword evidence="1" id="KW-0732">Signal</keyword>
<evidence type="ECO:0000313" key="4">
    <source>
        <dbReference type="Proteomes" id="UP000019109"/>
    </source>
</evidence>
<dbReference type="Pfam" id="PF07501">
    <property type="entry name" value="G5"/>
    <property type="match status" value="1"/>
</dbReference>
<dbReference type="AlphaFoldDB" id="W4VA82"/>
<feature type="domain" description="G5" evidence="2">
    <location>
        <begin position="155"/>
        <end position="235"/>
    </location>
</feature>
<proteinExistence type="predicted"/>
<comment type="caution">
    <text evidence="3">The sequence shown here is derived from an EMBL/GenBank/DDBJ whole genome shotgun (WGS) entry which is preliminary data.</text>
</comment>
<reference evidence="3" key="1">
    <citation type="journal article" date="2014" name="Genome Announc.">
        <title>Draft Genome Sequence of Clostridium straminisolvens Strain JCM 21531T, Isolated from a Cellulose-Degrading Bacterial Community.</title>
        <authorList>
            <person name="Yuki M."/>
            <person name="Oshima K."/>
            <person name="Suda W."/>
            <person name="Sakamoto M."/>
            <person name="Kitamura K."/>
            <person name="Iida T."/>
            <person name="Hattori M."/>
            <person name="Ohkuma M."/>
        </authorList>
    </citation>
    <scope>NUCLEOTIDE SEQUENCE [LARGE SCALE GENOMIC DNA]</scope>
    <source>
        <strain evidence="3">JCM 21531</strain>
    </source>
</reference>
<keyword evidence="4" id="KW-1185">Reference proteome</keyword>
<dbReference type="InterPro" id="IPR010611">
    <property type="entry name" value="3D_dom"/>
</dbReference>
<evidence type="ECO:0000313" key="3">
    <source>
        <dbReference type="EMBL" id="GAE90086.1"/>
    </source>
</evidence>
<accession>W4VA82</accession>
<dbReference type="Pfam" id="PF03990">
    <property type="entry name" value="DUF348"/>
    <property type="match status" value="2"/>
</dbReference>
<dbReference type="GO" id="GO:0019867">
    <property type="term" value="C:outer membrane"/>
    <property type="evidence" value="ECO:0007669"/>
    <property type="project" value="InterPro"/>
</dbReference>
<dbReference type="GO" id="GO:0004553">
    <property type="term" value="F:hydrolase activity, hydrolyzing O-glycosyl compounds"/>
    <property type="evidence" value="ECO:0007669"/>
    <property type="project" value="InterPro"/>
</dbReference>
<dbReference type="GO" id="GO:0009254">
    <property type="term" value="P:peptidoglycan turnover"/>
    <property type="evidence" value="ECO:0007669"/>
    <property type="project" value="InterPro"/>
</dbReference>
<dbReference type="SUPFAM" id="SSF50685">
    <property type="entry name" value="Barwin-like endoglucanases"/>
    <property type="match status" value="1"/>
</dbReference>
<sequence>MKLSPLLENIKRYVSFKLLSVVVVAFIIAGIAGAGVYFRCQKEVVVNFDDKQFVVKTMKSTVREVLKQNGIKLGENDYISVPLDSKLQSKKDNVINIKSAVPVTVIADGQEIQLMTSKQTVREALEDDPVNLSHLDRVEGAEPDDEIVAGMKLKVVRVKQELVSQNEIIPCDVIRRENNSMDKGDYKVIKEGKDGVREKVYVVSYEDGQEVGKQLLRDTVVSEPQTKIVEYGTVLNYTTARGEKFRYKSVMTMKATAYTASYEDTGKTPDHPEFGITYTGVRARRGIVAVDPKVIPLGTKLYIEGIGGVPDYGYAVAADIGSAVKGNIIDLYMDDRESVKRWGVKKVRVYILYD</sequence>
<dbReference type="InterPro" id="IPR051933">
    <property type="entry name" value="Resuscitation_pf_RpfB"/>
</dbReference>
<dbReference type="PANTHER" id="PTHR39160">
    <property type="entry name" value="CELL WALL-BINDING PROTEIN YOCH"/>
    <property type="match status" value="1"/>
</dbReference>
<dbReference type="PROSITE" id="PS51109">
    <property type="entry name" value="G5"/>
    <property type="match status" value="1"/>
</dbReference>
<dbReference type="InterPro" id="IPR007137">
    <property type="entry name" value="DUF348"/>
</dbReference>
<gene>
    <name evidence="3" type="ORF">JCM21531_3669</name>
</gene>
<dbReference type="InterPro" id="IPR011098">
    <property type="entry name" value="G5_dom"/>
</dbReference>
<organism evidence="3 4">
    <name type="scientific">Acetivibrio straminisolvens JCM 21531</name>
    <dbReference type="NCBI Taxonomy" id="1294263"/>
    <lineage>
        <taxon>Bacteria</taxon>
        <taxon>Bacillati</taxon>
        <taxon>Bacillota</taxon>
        <taxon>Clostridia</taxon>
        <taxon>Eubacteriales</taxon>
        <taxon>Oscillospiraceae</taxon>
        <taxon>Acetivibrio</taxon>
    </lineage>
</organism>
<dbReference type="Gene3D" id="2.40.40.10">
    <property type="entry name" value="RlpA-like domain"/>
    <property type="match status" value="1"/>
</dbReference>
<dbReference type="CDD" id="cd22786">
    <property type="entry name" value="DPBB_YuiC-like"/>
    <property type="match status" value="1"/>
</dbReference>
<dbReference type="EMBL" id="BAVR01000055">
    <property type="protein sequence ID" value="GAE90086.1"/>
    <property type="molecule type" value="Genomic_DNA"/>
</dbReference>
<dbReference type="STRING" id="1294263.JCM21531_3669"/>
<protein>
    <submittedName>
        <fullName evidence="3">Cell wall-binding protein</fullName>
    </submittedName>
</protein>
<dbReference type="Pfam" id="PF06725">
    <property type="entry name" value="3D"/>
    <property type="match status" value="1"/>
</dbReference>
<evidence type="ECO:0000256" key="1">
    <source>
        <dbReference type="ARBA" id="ARBA00022729"/>
    </source>
</evidence>
<dbReference type="Proteomes" id="UP000019109">
    <property type="component" value="Unassembled WGS sequence"/>
</dbReference>
<dbReference type="InterPro" id="IPR036908">
    <property type="entry name" value="RlpA-like_sf"/>
</dbReference>